<reference evidence="2 3" key="1">
    <citation type="journal article" date="2019" name="Environ. Microbiol.">
        <title>Species interactions and distinct microbial communities in high Arctic permafrost affected cryosols are associated with the CH4 and CO2 gas fluxes.</title>
        <authorList>
            <person name="Altshuler I."/>
            <person name="Hamel J."/>
            <person name="Turney S."/>
            <person name="Magnuson E."/>
            <person name="Levesque R."/>
            <person name="Greer C."/>
            <person name="Whyte L.G."/>
        </authorList>
    </citation>
    <scope>NUCLEOTIDE SEQUENCE [LARGE SCALE GENOMIC DNA]</scope>
    <source>
        <strain evidence="2 3">E6.1</strain>
    </source>
</reference>
<dbReference type="InterPro" id="IPR029058">
    <property type="entry name" value="AB_hydrolase_fold"/>
</dbReference>
<keyword evidence="3" id="KW-1185">Reference proteome</keyword>
<dbReference type="Pfam" id="PF01738">
    <property type="entry name" value="DLH"/>
    <property type="match status" value="1"/>
</dbReference>
<dbReference type="Proteomes" id="UP000319931">
    <property type="component" value="Unassembled WGS sequence"/>
</dbReference>
<dbReference type="RefSeq" id="WP_140851103.1">
    <property type="nucleotide sequence ID" value="NZ_RCZC01000004.1"/>
</dbReference>
<accession>A0A502FRX7</accession>
<evidence type="ECO:0000259" key="1">
    <source>
        <dbReference type="Pfam" id="PF01738"/>
    </source>
</evidence>
<dbReference type="AlphaFoldDB" id="A0A502FRX7"/>
<comment type="caution">
    <text evidence="2">The sequence shown here is derived from an EMBL/GenBank/DDBJ whole genome shotgun (WGS) entry which is preliminary data.</text>
</comment>
<evidence type="ECO:0000313" key="2">
    <source>
        <dbReference type="EMBL" id="TPG52032.1"/>
    </source>
</evidence>
<organism evidence="2 3">
    <name type="scientific">Sphingomonas glacialis</name>
    <dbReference type="NCBI Taxonomy" id="658225"/>
    <lineage>
        <taxon>Bacteria</taxon>
        <taxon>Pseudomonadati</taxon>
        <taxon>Pseudomonadota</taxon>
        <taxon>Alphaproteobacteria</taxon>
        <taxon>Sphingomonadales</taxon>
        <taxon>Sphingomonadaceae</taxon>
        <taxon>Sphingomonas</taxon>
    </lineage>
</organism>
<evidence type="ECO:0000313" key="3">
    <source>
        <dbReference type="Proteomes" id="UP000319931"/>
    </source>
</evidence>
<dbReference type="PANTHER" id="PTHR46623:SF10">
    <property type="entry name" value="CARBOXYMETHYLENEBUTENOLIDASE HOMOLOG"/>
    <property type="match status" value="1"/>
</dbReference>
<dbReference type="InterPro" id="IPR051049">
    <property type="entry name" value="Dienelactone_hydrolase-like"/>
</dbReference>
<name>A0A502FRX7_9SPHN</name>
<dbReference type="EMBL" id="RCZC01000004">
    <property type="protein sequence ID" value="TPG52032.1"/>
    <property type="molecule type" value="Genomic_DNA"/>
</dbReference>
<dbReference type="GO" id="GO:0016787">
    <property type="term" value="F:hydrolase activity"/>
    <property type="evidence" value="ECO:0007669"/>
    <property type="project" value="InterPro"/>
</dbReference>
<dbReference type="Gene3D" id="3.40.50.1820">
    <property type="entry name" value="alpha/beta hydrolase"/>
    <property type="match status" value="1"/>
</dbReference>
<feature type="domain" description="Dienelactone hydrolase" evidence="1">
    <location>
        <begin position="2"/>
        <end position="69"/>
    </location>
</feature>
<dbReference type="InterPro" id="IPR002925">
    <property type="entry name" value="Dienelactn_hydro"/>
</dbReference>
<gene>
    <name evidence="2" type="ORF">EAH76_15030</name>
</gene>
<dbReference type="SUPFAM" id="SSF53474">
    <property type="entry name" value="alpha/beta-Hydrolases"/>
    <property type="match status" value="1"/>
</dbReference>
<dbReference type="PANTHER" id="PTHR46623">
    <property type="entry name" value="CARBOXYMETHYLENEBUTENOLIDASE-RELATED"/>
    <property type="match status" value="1"/>
</dbReference>
<sequence length="127" mass="14527">MYFAWAERDSYVPIQDVPVLSAALIKAKVDARIEVYPNVDHGFALKSFSTFDQSASERHWKKLFDLFDRKLKARALAGTAAIQIAKDFDRKDCKVAAMKRSVRQSSPNATTHGFLRRDYDIRARDCL</sequence>
<protein>
    <recommendedName>
        <fullName evidence="1">Dienelactone hydrolase domain-containing protein</fullName>
    </recommendedName>
</protein>
<proteinExistence type="predicted"/>
<dbReference type="OrthoDB" id="9787933at2"/>